<dbReference type="PANTHER" id="PTHR32552:SF68">
    <property type="entry name" value="FERRICHROME OUTER MEMBRANE TRANSPORTER_PHAGE RECEPTOR"/>
    <property type="match status" value="1"/>
</dbReference>
<evidence type="ECO:0000256" key="6">
    <source>
        <dbReference type="ARBA" id="ARBA00022692"/>
    </source>
</evidence>
<keyword evidence="4 14" id="KW-1134">Transmembrane beta strand</keyword>
<feature type="signal peptide" evidence="16">
    <location>
        <begin position="1"/>
        <end position="27"/>
    </location>
</feature>
<keyword evidence="13 14" id="KW-0998">Cell outer membrane</keyword>
<keyword evidence="7 16" id="KW-0732">Signal</keyword>
<evidence type="ECO:0000259" key="17">
    <source>
        <dbReference type="Pfam" id="PF00593"/>
    </source>
</evidence>
<evidence type="ECO:0000256" key="9">
    <source>
        <dbReference type="ARBA" id="ARBA00023065"/>
    </source>
</evidence>
<dbReference type="GO" id="GO:0038023">
    <property type="term" value="F:signaling receptor activity"/>
    <property type="evidence" value="ECO:0007669"/>
    <property type="project" value="InterPro"/>
</dbReference>
<name>A0A939EG08_9HYPH</name>
<evidence type="ECO:0000256" key="14">
    <source>
        <dbReference type="PROSITE-ProRule" id="PRU01360"/>
    </source>
</evidence>
<evidence type="ECO:0000256" key="12">
    <source>
        <dbReference type="ARBA" id="ARBA00023170"/>
    </source>
</evidence>
<comment type="caution">
    <text evidence="19">The sequence shown here is derived from an EMBL/GenBank/DDBJ whole genome shotgun (WGS) entry which is preliminary data.</text>
</comment>
<feature type="chain" id="PRO_5036860554" evidence="16">
    <location>
        <begin position="28"/>
        <end position="714"/>
    </location>
</feature>
<dbReference type="PROSITE" id="PS52016">
    <property type="entry name" value="TONB_DEPENDENT_REC_3"/>
    <property type="match status" value="1"/>
</dbReference>
<keyword evidence="5" id="KW-0410">Iron transport</keyword>
<evidence type="ECO:0000256" key="1">
    <source>
        <dbReference type="ARBA" id="ARBA00004571"/>
    </source>
</evidence>
<proteinExistence type="inferred from homology"/>
<dbReference type="InterPro" id="IPR010105">
    <property type="entry name" value="TonB_sidphr_rcpt"/>
</dbReference>
<keyword evidence="10 15" id="KW-0798">TonB box</keyword>
<dbReference type="InterPro" id="IPR039426">
    <property type="entry name" value="TonB-dep_rcpt-like"/>
</dbReference>
<dbReference type="AlphaFoldDB" id="A0A939EG08"/>
<dbReference type="Gene3D" id="2.40.170.20">
    <property type="entry name" value="TonB-dependent receptor, beta-barrel domain"/>
    <property type="match status" value="1"/>
</dbReference>
<keyword evidence="3 14" id="KW-0813">Transport</keyword>
<protein>
    <submittedName>
        <fullName evidence="19">TonB-dependent siderophore receptor</fullName>
    </submittedName>
</protein>
<keyword evidence="12 19" id="KW-0675">Receptor</keyword>
<evidence type="ECO:0000256" key="15">
    <source>
        <dbReference type="RuleBase" id="RU003357"/>
    </source>
</evidence>
<dbReference type="FunFam" id="2.170.130.10:FF:000001">
    <property type="entry name" value="Catecholate siderophore TonB-dependent receptor"/>
    <property type="match status" value="1"/>
</dbReference>
<evidence type="ECO:0000256" key="2">
    <source>
        <dbReference type="ARBA" id="ARBA00009810"/>
    </source>
</evidence>
<dbReference type="CDD" id="cd01347">
    <property type="entry name" value="ligand_gated_channel"/>
    <property type="match status" value="1"/>
</dbReference>
<evidence type="ECO:0000313" key="20">
    <source>
        <dbReference type="Proteomes" id="UP000664096"/>
    </source>
</evidence>
<feature type="domain" description="TonB-dependent receptor plug" evidence="18">
    <location>
        <begin position="69"/>
        <end position="168"/>
    </location>
</feature>
<reference evidence="19" key="1">
    <citation type="submission" date="2020-12" db="EMBL/GenBank/DDBJ databases">
        <title>Oil enriched cultivation method for isolating marine PHA-producing bacteria.</title>
        <authorList>
            <person name="Zheng W."/>
            <person name="Yu S."/>
            <person name="Huang Y."/>
        </authorList>
    </citation>
    <scope>NUCLEOTIDE SEQUENCE</scope>
    <source>
        <strain evidence="19">SY-2-12</strain>
    </source>
</reference>
<dbReference type="Gene3D" id="2.170.130.10">
    <property type="entry name" value="TonB-dependent receptor, plug domain"/>
    <property type="match status" value="1"/>
</dbReference>
<evidence type="ECO:0000256" key="13">
    <source>
        <dbReference type="ARBA" id="ARBA00023237"/>
    </source>
</evidence>
<dbReference type="Proteomes" id="UP000664096">
    <property type="component" value="Unassembled WGS sequence"/>
</dbReference>
<dbReference type="GO" id="GO:0015891">
    <property type="term" value="P:siderophore transport"/>
    <property type="evidence" value="ECO:0007669"/>
    <property type="project" value="InterPro"/>
</dbReference>
<comment type="subcellular location">
    <subcellularLocation>
        <location evidence="1 14">Cell outer membrane</location>
        <topology evidence="1 14">Multi-pass membrane protein</topology>
    </subcellularLocation>
</comment>
<dbReference type="InterPro" id="IPR037066">
    <property type="entry name" value="Plug_dom_sf"/>
</dbReference>
<evidence type="ECO:0000313" key="19">
    <source>
        <dbReference type="EMBL" id="MBN9672303.1"/>
    </source>
</evidence>
<keyword evidence="8" id="KW-0408">Iron</keyword>
<evidence type="ECO:0000256" key="5">
    <source>
        <dbReference type="ARBA" id="ARBA00022496"/>
    </source>
</evidence>
<keyword evidence="9" id="KW-0406">Ion transport</keyword>
<dbReference type="InterPro" id="IPR036942">
    <property type="entry name" value="Beta-barrel_TonB_sf"/>
</dbReference>
<evidence type="ECO:0000256" key="7">
    <source>
        <dbReference type="ARBA" id="ARBA00022729"/>
    </source>
</evidence>
<evidence type="ECO:0000256" key="11">
    <source>
        <dbReference type="ARBA" id="ARBA00023136"/>
    </source>
</evidence>
<dbReference type="Pfam" id="PF07715">
    <property type="entry name" value="Plug"/>
    <property type="match status" value="1"/>
</dbReference>
<keyword evidence="6 14" id="KW-0812">Transmembrane</keyword>
<organism evidence="19 20">
    <name type="scientific">Roseibium aggregatum</name>
    <dbReference type="NCBI Taxonomy" id="187304"/>
    <lineage>
        <taxon>Bacteria</taxon>
        <taxon>Pseudomonadati</taxon>
        <taxon>Pseudomonadota</taxon>
        <taxon>Alphaproteobacteria</taxon>
        <taxon>Hyphomicrobiales</taxon>
        <taxon>Stappiaceae</taxon>
        <taxon>Roseibium</taxon>
    </lineage>
</organism>
<dbReference type="GO" id="GO:0009279">
    <property type="term" value="C:cell outer membrane"/>
    <property type="evidence" value="ECO:0007669"/>
    <property type="project" value="UniProtKB-SubCell"/>
</dbReference>
<evidence type="ECO:0000256" key="4">
    <source>
        <dbReference type="ARBA" id="ARBA00022452"/>
    </source>
</evidence>
<dbReference type="EMBL" id="JAEKJZ010000004">
    <property type="protein sequence ID" value="MBN9672303.1"/>
    <property type="molecule type" value="Genomic_DNA"/>
</dbReference>
<dbReference type="NCBIfam" id="TIGR01783">
    <property type="entry name" value="TonB-siderophor"/>
    <property type="match status" value="1"/>
</dbReference>
<keyword evidence="11 14" id="KW-0472">Membrane</keyword>
<dbReference type="SUPFAM" id="SSF56935">
    <property type="entry name" value="Porins"/>
    <property type="match status" value="1"/>
</dbReference>
<gene>
    <name evidence="19" type="ORF">JF539_18260</name>
</gene>
<accession>A0A939EG08</accession>
<evidence type="ECO:0000256" key="10">
    <source>
        <dbReference type="ARBA" id="ARBA00023077"/>
    </source>
</evidence>
<dbReference type="Pfam" id="PF00593">
    <property type="entry name" value="TonB_dep_Rec_b-barrel"/>
    <property type="match status" value="1"/>
</dbReference>
<feature type="domain" description="TonB-dependent receptor-like beta-barrel" evidence="17">
    <location>
        <begin position="251"/>
        <end position="683"/>
    </location>
</feature>
<evidence type="ECO:0000256" key="8">
    <source>
        <dbReference type="ARBA" id="ARBA00023004"/>
    </source>
</evidence>
<evidence type="ECO:0000259" key="18">
    <source>
        <dbReference type="Pfam" id="PF07715"/>
    </source>
</evidence>
<dbReference type="RefSeq" id="WP_207142157.1">
    <property type="nucleotide sequence ID" value="NZ_JAEKJZ010000004.1"/>
</dbReference>
<dbReference type="InterPro" id="IPR012910">
    <property type="entry name" value="Plug_dom"/>
</dbReference>
<comment type="similarity">
    <text evidence="2 14 15">Belongs to the TonB-dependent receptor family.</text>
</comment>
<dbReference type="GO" id="GO:0015344">
    <property type="term" value="F:siderophore uptake transmembrane transporter activity"/>
    <property type="evidence" value="ECO:0007669"/>
    <property type="project" value="TreeGrafter"/>
</dbReference>
<sequence length="714" mass="79067">MSRLVSQLTTLHLVATVSIFPLSAAMAQDAAAVKLDTIKVEDIVEQGDGPVEGYVANRSRAGTKTDTPLIKTPQAVSVVPSQQIEDQAADSVSEALRYTAGVATEYRGSSNLHDEMYIRGFGYVPRYVNGLEYGWSSLGQIPPYLLERVEVLKGPSSILYGQSSPGGIVNLVTKQPTGETRREVELVTGLDARIGGNFDFQGTFDKEGVWSYRLVGTGERSDLEEDGLNFEGFAIAPSIRFAPSEDTSITVLSFFTHDPKGGFRNFREAAGTLYSTPHGFIPNDFNVSDPDFEEYRRTQFQIGYEFEHRFNEVFQVRQNAAYNIVDTYHQTLTWGSLDPSTGNISRRPSGGSTDLNQFVIDNQLQSDFDTGAFSHTLLSGVDFKHSMRNYQWGFGDTTGLDINWMNPTYGNLPDIKLNLWTSDEVTRAWQLGAYLQDQIEVGNLTVSLGGRYDWAGTEVDQYAGTDSSFYDSAFSGRAGAIYNFDSGISPYVSYSTSFEPSLETDHNDQPLEPVTAQQWEGGVKYATADGRFQAYASVFHILQQNRSTTDPVTNEVFQTGEIRSQGFELEGHARITENFSLVGSYTYIDAKITEDEDPDQVGLSVDRIPEHQANIWGRYNFTQGRLDGIGLGLGLRYIGPSTDWTNDVKVPSATLLDAMASYDFGAISDQLDGVKLQVNASNLLDKRYTSSCASRWACWYGPGRVVTAKLKYTW</sequence>
<evidence type="ECO:0000256" key="3">
    <source>
        <dbReference type="ARBA" id="ARBA00022448"/>
    </source>
</evidence>
<dbReference type="InterPro" id="IPR000531">
    <property type="entry name" value="Beta-barrel_TonB"/>
</dbReference>
<dbReference type="PANTHER" id="PTHR32552">
    <property type="entry name" value="FERRICHROME IRON RECEPTOR-RELATED"/>
    <property type="match status" value="1"/>
</dbReference>
<evidence type="ECO:0000256" key="16">
    <source>
        <dbReference type="SAM" id="SignalP"/>
    </source>
</evidence>